<protein>
    <recommendedName>
        <fullName evidence="3">Winged helix DNA-binding domain-containing protein</fullName>
    </recommendedName>
</protein>
<evidence type="ECO:0000313" key="2">
    <source>
        <dbReference type="Proteomes" id="UP000182015"/>
    </source>
</evidence>
<organism evidence="1 2">
    <name type="scientific">Streptococcus bovimastitidis</name>
    <dbReference type="NCBI Taxonomy" id="1856638"/>
    <lineage>
        <taxon>Bacteria</taxon>
        <taxon>Bacillati</taxon>
        <taxon>Bacillota</taxon>
        <taxon>Bacilli</taxon>
        <taxon>Lactobacillales</taxon>
        <taxon>Streptococcaceae</taxon>
        <taxon>Streptococcus</taxon>
    </lineage>
</organism>
<dbReference type="AlphaFoldDB" id="A0A1L8MPQ0"/>
<reference evidence="2" key="1">
    <citation type="submission" date="2016-06" db="EMBL/GenBank/DDBJ databases">
        <authorList>
            <person name="de Vries S.P.W."/>
            <person name="Hadjirin N.F."/>
            <person name="Lay E.M."/>
            <person name="Zadoks R.N."/>
            <person name="Peacock S.J."/>
            <person name="Parkhill J."/>
            <person name="Grant A.J."/>
            <person name="Mcdougall S."/>
            <person name="Holmes M.A."/>
        </authorList>
    </citation>
    <scope>NUCLEOTIDE SEQUENCE [LARGE SCALE GENOMIC DNA]</scope>
    <source>
        <strain evidence="2">NZ1587</strain>
    </source>
</reference>
<accession>A0A1L8MPQ0</accession>
<evidence type="ECO:0008006" key="3">
    <source>
        <dbReference type="Google" id="ProtNLM"/>
    </source>
</evidence>
<dbReference type="STRING" id="1856638.A9Q68_04180"/>
<dbReference type="InterPro" id="IPR009351">
    <property type="entry name" value="AlkZ-like"/>
</dbReference>
<dbReference type="PANTHER" id="PTHR38479:SF2">
    <property type="entry name" value="WINGED HELIX DNA-BINDING DOMAIN-CONTAINING PROTEIN"/>
    <property type="match status" value="1"/>
</dbReference>
<dbReference type="PANTHER" id="PTHR38479">
    <property type="entry name" value="LMO0824 PROTEIN"/>
    <property type="match status" value="1"/>
</dbReference>
<dbReference type="OrthoDB" id="57247at2"/>
<name>A0A1L8MPQ0_9STRE</name>
<proteinExistence type="predicted"/>
<dbReference type="Pfam" id="PF06224">
    <property type="entry name" value="AlkZ-like"/>
    <property type="match status" value="1"/>
</dbReference>
<dbReference type="Proteomes" id="UP000182015">
    <property type="component" value="Unassembled WGS sequence"/>
</dbReference>
<gene>
    <name evidence="1" type="ORF">A9Q68_04180</name>
</gene>
<evidence type="ECO:0000313" key="1">
    <source>
        <dbReference type="EMBL" id="OJF72751.1"/>
    </source>
</evidence>
<keyword evidence="2" id="KW-1185">Reference proteome</keyword>
<comment type="caution">
    <text evidence="1">The sequence shown here is derived from an EMBL/GenBank/DDBJ whole genome shotgun (WGS) entry which is preliminary data.</text>
</comment>
<dbReference type="EMBL" id="LZDD01000001">
    <property type="protein sequence ID" value="OJF72751.1"/>
    <property type="molecule type" value="Genomic_DNA"/>
</dbReference>
<sequence>MKKVSVMDITRDLLLANRFNNHGLLEPFTSPEELLEKSLGIQAQYLNHALFNIAIRLPKDQQQSFDSLAKNAILAWGQRQTYHFFAYEQWKAICRFLDHQKLWPENYLSQEGHHLEELQKQLAKQLLNPLERKVLLEKFQPHSKVLFQWSALFLLHSRKGQLYHKWHPQEKDRLVFWDNLPSEVNLHLESQLLEAYFAFYGPATLSDAAHFFGLRVSEIANIPLPNSKSLSFNKMTYYYQALKPEFDLPNILVIGKFDPLLIAYNHKDLLIPPSLAPLVWKKAGQISALILKKGQLQATWTFKVSKKDIRFTVNYLTAFSKKDKKEIEKVFNNYCQMMKRQLHSVTYEKIV</sequence>